<accession>A0A9D4CM83</accession>
<name>A0A9D4CM83_DREPO</name>
<proteinExistence type="predicted"/>
<keyword evidence="2" id="KW-1185">Reference proteome</keyword>
<reference evidence="1" key="2">
    <citation type="submission" date="2020-11" db="EMBL/GenBank/DDBJ databases">
        <authorList>
            <person name="McCartney M.A."/>
            <person name="Auch B."/>
            <person name="Kono T."/>
            <person name="Mallez S."/>
            <person name="Becker A."/>
            <person name="Gohl D.M."/>
            <person name="Silverstein K.A.T."/>
            <person name="Koren S."/>
            <person name="Bechman K.B."/>
            <person name="Herman A."/>
            <person name="Abrahante J.E."/>
            <person name="Garbe J."/>
        </authorList>
    </citation>
    <scope>NUCLEOTIDE SEQUENCE</scope>
    <source>
        <strain evidence="1">Duluth1</strain>
        <tissue evidence="1">Whole animal</tissue>
    </source>
</reference>
<organism evidence="1 2">
    <name type="scientific">Dreissena polymorpha</name>
    <name type="common">Zebra mussel</name>
    <name type="synonym">Mytilus polymorpha</name>
    <dbReference type="NCBI Taxonomy" id="45954"/>
    <lineage>
        <taxon>Eukaryota</taxon>
        <taxon>Metazoa</taxon>
        <taxon>Spiralia</taxon>
        <taxon>Lophotrochozoa</taxon>
        <taxon>Mollusca</taxon>
        <taxon>Bivalvia</taxon>
        <taxon>Autobranchia</taxon>
        <taxon>Heteroconchia</taxon>
        <taxon>Euheterodonta</taxon>
        <taxon>Imparidentia</taxon>
        <taxon>Neoheterodontei</taxon>
        <taxon>Myida</taxon>
        <taxon>Dreissenoidea</taxon>
        <taxon>Dreissenidae</taxon>
        <taxon>Dreissena</taxon>
    </lineage>
</organism>
<evidence type="ECO:0000313" key="1">
    <source>
        <dbReference type="EMBL" id="KAH3726815.1"/>
    </source>
</evidence>
<dbReference type="Proteomes" id="UP000828390">
    <property type="component" value="Unassembled WGS sequence"/>
</dbReference>
<dbReference type="AlphaFoldDB" id="A0A9D4CM83"/>
<gene>
    <name evidence="1" type="ORF">DPMN_052685</name>
</gene>
<protein>
    <submittedName>
        <fullName evidence="1">Uncharacterized protein</fullName>
    </submittedName>
</protein>
<reference evidence="1" key="1">
    <citation type="journal article" date="2019" name="bioRxiv">
        <title>The Genome of the Zebra Mussel, Dreissena polymorpha: A Resource for Invasive Species Research.</title>
        <authorList>
            <person name="McCartney M.A."/>
            <person name="Auch B."/>
            <person name="Kono T."/>
            <person name="Mallez S."/>
            <person name="Zhang Y."/>
            <person name="Obille A."/>
            <person name="Becker A."/>
            <person name="Abrahante J.E."/>
            <person name="Garbe J."/>
            <person name="Badalamenti J.P."/>
            <person name="Herman A."/>
            <person name="Mangelson H."/>
            <person name="Liachko I."/>
            <person name="Sullivan S."/>
            <person name="Sone E.D."/>
            <person name="Koren S."/>
            <person name="Silverstein K.A.T."/>
            <person name="Beckman K.B."/>
            <person name="Gohl D.M."/>
        </authorList>
    </citation>
    <scope>NUCLEOTIDE SEQUENCE</scope>
    <source>
        <strain evidence="1">Duluth1</strain>
        <tissue evidence="1">Whole animal</tissue>
    </source>
</reference>
<evidence type="ECO:0000313" key="2">
    <source>
        <dbReference type="Proteomes" id="UP000828390"/>
    </source>
</evidence>
<dbReference type="EMBL" id="JAIWYP010000012">
    <property type="protein sequence ID" value="KAH3726815.1"/>
    <property type="molecule type" value="Genomic_DNA"/>
</dbReference>
<comment type="caution">
    <text evidence="1">The sequence shown here is derived from an EMBL/GenBank/DDBJ whole genome shotgun (WGS) entry which is preliminary data.</text>
</comment>
<sequence>MLDMFIAKGLQKPQLVEFDTEETSLEEIPKLPGTEPSICMVMCRWFALQVRLRLTHY</sequence>